<dbReference type="InterPro" id="IPR036565">
    <property type="entry name" value="Mur-like_cat_sf"/>
</dbReference>
<evidence type="ECO:0000313" key="3">
    <source>
        <dbReference type="Proteomes" id="UP000184423"/>
    </source>
</evidence>
<protein>
    <submittedName>
        <fullName evidence="2">Mur ligase middle domain-containing protein</fullName>
    </submittedName>
</protein>
<keyword evidence="2" id="KW-0436">Ligase</keyword>
<organism evidence="2 3">
    <name type="scientific">Caloramator proteoclasticus DSM 10124</name>
    <dbReference type="NCBI Taxonomy" id="1121262"/>
    <lineage>
        <taxon>Bacteria</taxon>
        <taxon>Bacillati</taxon>
        <taxon>Bacillota</taxon>
        <taxon>Clostridia</taxon>
        <taxon>Eubacteriales</taxon>
        <taxon>Clostridiaceae</taxon>
        <taxon>Caloramator</taxon>
    </lineage>
</organism>
<proteinExistence type="predicted"/>
<reference evidence="3" key="1">
    <citation type="submission" date="2016-11" db="EMBL/GenBank/DDBJ databases">
        <authorList>
            <person name="Varghese N."/>
            <person name="Submissions S."/>
        </authorList>
    </citation>
    <scope>NUCLEOTIDE SEQUENCE [LARGE SCALE GENOMIC DNA]</scope>
    <source>
        <strain evidence="3">DSM 10124</strain>
    </source>
</reference>
<dbReference type="GO" id="GO:0016881">
    <property type="term" value="F:acid-amino acid ligase activity"/>
    <property type="evidence" value="ECO:0007669"/>
    <property type="project" value="InterPro"/>
</dbReference>
<sequence length="197" mass="22739">MIIIGIFGSRGKSFVGDVLLEFFKKHKKNAYVIGTKDDSEESFFNLLRNSIDYIIIEISREDIINNKINKIKFDILIHTALEYEKESLIKSYQNLISNLKENGYIILNADSIQKIDYVCEKVYPITYGLNERTTVSASSIDDMNELCFSYCLQRSIVTINGKLVQPFEKPLKVKGKYQDVYYYLAALSTALCLDYEF</sequence>
<dbReference type="InterPro" id="IPR013221">
    <property type="entry name" value="Mur_ligase_cen"/>
</dbReference>
<dbReference type="SUPFAM" id="SSF53623">
    <property type="entry name" value="MurD-like peptide ligases, catalytic domain"/>
    <property type="match status" value="1"/>
</dbReference>
<evidence type="ECO:0000259" key="1">
    <source>
        <dbReference type="Pfam" id="PF08245"/>
    </source>
</evidence>
<gene>
    <name evidence="2" type="ORF">SAMN02746091_01835</name>
</gene>
<dbReference type="Proteomes" id="UP000184423">
    <property type="component" value="Unassembled WGS sequence"/>
</dbReference>
<feature type="domain" description="Mur ligase central" evidence="1">
    <location>
        <begin position="8"/>
        <end position="141"/>
    </location>
</feature>
<dbReference type="Pfam" id="PF08245">
    <property type="entry name" value="Mur_ligase_M"/>
    <property type="match status" value="1"/>
</dbReference>
<name>A0A1M4Z5T3_9CLOT</name>
<dbReference type="GO" id="GO:0005524">
    <property type="term" value="F:ATP binding"/>
    <property type="evidence" value="ECO:0007669"/>
    <property type="project" value="InterPro"/>
</dbReference>
<accession>A0A1M4Z5T3</accession>
<dbReference type="EMBL" id="FQVG01000037">
    <property type="protein sequence ID" value="SHF13433.1"/>
    <property type="molecule type" value="Genomic_DNA"/>
</dbReference>
<keyword evidence="3" id="KW-1185">Reference proteome</keyword>
<dbReference type="Gene3D" id="3.40.1190.10">
    <property type="entry name" value="Mur-like, catalytic domain"/>
    <property type="match status" value="1"/>
</dbReference>
<evidence type="ECO:0000313" key="2">
    <source>
        <dbReference type="EMBL" id="SHF13433.1"/>
    </source>
</evidence>
<dbReference type="RefSeq" id="WP_073249191.1">
    <property type="nucleotide sequence ID" value="NZ_FQVG01000037.1"/>
</dbReference>
<dbReference type="AlphaFoldDB" id="A0A1M4Z5T3"/>